<feature type="domain" description="Glycosyltransferase 2-like" evidence="2">
    <location>
        <begin position="41"/>
        <end position="196"/>
    </location>
</feature>
<feature type="compositionally biased region" description="Basic residues" evidence="1">
    <location>
        <begin position="16"/>
        <end position="26"/>
    </location>
</feature>
<keyword evidence="3" id="KW-0808">Transferase</keyword>
<dbReference type="AlphaFoldDB" id="D0WED7"/>
<dbReference type="Gene3D" id="3.90.550.10">
    <property type="entry name" value="Spore Coat Polysaccharide Biosynthesis Protein SpsA, Chain A"/>
    <property type="match status" value="1"/>
</dbReference>
<dbReference type="CDD" id="cd00761">
    <property type="entry name" value="Glyco_tranf_GTA_type"/>
    <property type="match status" value="1"/>
</dbReference>
<dbReference type="SUPFAM" id="SSF53448">
    <property type="entry name" value="Nucleotide-diphospho-sugar transferases"/>
    <property type="match status" value="1"/>
</dbReference>
<dbReference type="PANTHER" id="PTHR22916">
    <property type="entry name" value="GLYCOSYLTRANSFERASE"/>
    <property type="match status" value="1"/>
</dbReference>
<gene>
    <name evidence="3" type="ORF">HMPREF0762_00166</name>
</gene>
<dbReference type="eggNOG" id="COG0463">
    <property type="taxonomic scope" value="Bacteria"/>
</dbReference>
<dbReference type="EC" id="2.4.-.-" evidence="3"/>
<evidence type="ECO:0000259" key="2">
    <source>
        <dbReference type="Pfam" id="PF00535"/>
    </source>
</evidence>
<feature type="region of interest" description="Disordered" evidence="1">
    <location>
        <begin position="1"/>
        <end position="26"/>
    </location>
</feature>
<sequence length="379" mass="43788">MRASRTDSYRSPLRAPHQKRSARRSRLHTNVFDRSIVKAISFAIPCYNSAAYMDTCIESIMACVDERNDIEIIIVDDGSTKDDTAVRADEWQKRHPSVIKAVHQPNGGHGEAVNTGLANATGLYFKVVDSDDWLDRDSLEKVLDYVRSQIGVSEPTDLVIANYVYEKVHEGTHTTMRYRNVFPTERQFGWEDTKGFRQSQYLLMHSVIYRAQLLRDCGLKLPKHTFYVDNIFVYVPLPHVKTMYYLDADLYRYFIGREDQSVNQDVMYSRRDQQVRVTRAMIDAVDLDADVPSEKLRRYMRTYLSMMMAISSVFLRMHRTPENDAALESLWKYLAIRRPQLAPKIRHSLINAALNLPGEAGRRVGLAGYAVARRIFKFN</sequence>
<proteinExistence type="predicted"/>
<dbReference type="GO" id="GO:0016758">
    <property type="term" value="F:hexosyltransferase activity"/>
    <property type="evidence" value="ECO:0007669"/>
    <property type="project" value="UniProtKB-ARBA"/>
</dbReference>
<reference evidence="3" key="1">
    <citation type="submission" date="2009-10" db="EMBL/GenBank/DDBJ databases">
        <authorList>
            <person name="Weinstock G."/>
            <person name="Sodergren E."/>
            <person name="Clifton S."/>
            <person name="Fulton L."/>
            <person name="Fulton B."/>
            <person name="Courtney L."/>
            <person name="Fronick C."/>
            <person name="Harrison M."/>
            <person name="Strong C."/>
            <person name="Farmer C."/>
            <person name="Delahaunty K."/>
            <person name="Markovic C."/>
            <person name="Hall O."/>
            <person name="Minx P."/>
            <person name="Tomlinson C."/>
            <person name="Mitreva M."/>
            <person name="Nelson J."/>
            <person name="Hou S."/>
            <person name="Wollam A."/>
            <person name="Pepin K.H."/>
            <person name="Johnson M."/>
            <person name="Bhonagiri V."/>
            <person name="Nash W.E."/>
            <person name="Warren W."/>
            <person name="Chinwalla A."/>
            <person name="Mardis E.R."/>
            <person name="Wilson R.K."/>
        </authorList>
    </citation>
    <scope>NUCLEOTIDE SEQUENCE [LARGE SCALE GENOMIC DNA]</scope>
    <source>
        <strain evidence="3">ATCC 700122</strain>
    </source>
</reference>
<name>D0WED7_SLAES</name>
<dbReference type="EMBL" id="ACUX02000004">
    <property type="protein sequence ID" value="EEZ62074.1"/>
    <property type="molecule type" value="Genomic_DNA"/>
</dbReference>
<protein>
    <submittedName>
        <fullName evidence="3">Glycosyltransferase, group 2 family protein</fullName>
        <ecNumber evidence="3">2.4.-.-</ecNumber>
    </submittedName>
</protein>
<keyword evidence="4" id="KW-1185">Reference proteome</keyword>
<keyword evidence="3" id="KW-0328">Glycosyltransferase</keyword>
<dbReference type="Proteomes" id="UP000006001">
    <property type="component" value="Unassembled WGS sequence"/>
</dbReference>
<organism evidence="3 4">
    <name type="scientific">Slackia exigua (strain ATCC 700122 / DSM 15923 / CIP 105133 / JCM 11022 / KCTC 5966 / S-7)</name>
    <dbReference type="NCBI Taxonomy" id="649764"/>
    <lineage>
        <taxon>Bacteria</taxon>
        <taxon>Bacillati</taxon>
        <taxon>Actinomycetota</taxon>
        <taxon>Coriobacteriia</taxon>
        <taxon>Eggerthellales</taxon>
        <taxon>Eggerthellaceae</taxon>
        <taxon>Slackia</taxon>
    </lineage>
</organism>
<dbReference type="InterPro" id="IPR029044">
    <property type="entry name" value="Nucleotide-diphossugar_trans"/>
</dbReference>
<comment type="caution">
    <text evidence="3">The sequence shown here is derived from an EMBL/GenBank/DDBJ whole genome shotgun (WGS) entry which is preliminary data.</text>
</comment>
<evidence type="ECO:0000313" key="4">
    <source>
        <dbReference type="Proteomes" id="UP000006001"/>
    </source>
</evidence>
<evidence type="ECO:0000313" key="3">
    <source>
        <dbReference type="EMBL" id="EEZ62074.1"/>
    </source>
</evidence>
<dbReference type="STRING" id="649764.HMPREF0762_00166"/>
<dbReference type="Pfam" id="PF00535">
    <property type="entry name" value="Glycos_transf_2"/>
    <property type="match status" value="1"/>
</dbReference>
<evidence type="ECO:0000256" key="1">
    <source>
        <dbReference type="SAM" id="MobiDB-lite"/>
    </source>
</evidence>
<accession>D0WED7</accession>
<dbReference type="InterPro" id="IPR001173">
    <property type="entry name" value="Glyco_trans_2-like"/>
</dbReference>
<dbReference type="PANTHER" id="PTHR22916:SF3">
    <property type="entry name" value="UDP-GLCNAC:BETAGAL BETA-1,3-N-ACETYLGLUCOSAMINYLTRANSFERASE-LIKE PROTEIN 1"/>
    <property type="match status" value="1"/>
</dbReference>
<dbReference type="HOGENOM" id="CLU_025996_1_1_11"/>